<dbReference type="Proteomes" id="UP000011115">
    <property type="component" value="Unassembled WGS sequence"/>
</dbReference>
<dbReference type="PaxDb" id="4113-PGSC0003DMT400014368"/>
<name>M1A437_SOLTU</name>
<evidence type="ECO:0000313" key="3">
    <source>
        <dbReference type="Proteomes" id="UP000011115"/>
    </source>
</evidence>
<evidence type="ECO:0000313" key="2">
    <source>
        <dbReference type="EnsemblPlants" id="PGSC0003DMT400014368"/>
    </source>
</evidence>
<protein>
    <submittedName>
        <fullName evidence="2">Proline-rich protein</fullName>
    </submittedName>
</protein>
<keyword evidence="3" id="KW-1185">Reference proteome</keyword>
<dbReference type="EnsemblPlants" id="PGSC0003DMT400014368">
    <property type="protein sequence ID" value="PGSC0003DMT400014368"/>
    <property type="gene ID" value="PGSC0003DMG402005635"/>
</dbReference>
<reference evidence="2" key="2">
    <citation type="submission" date="2015-06" db="UniProtKB">
        <authorList>
            <consortium name="EnsemblPlants"/>
        </authorList>
    </citation>
    <scope>IDENTIFICATION</scope>
    <source>
        <strain evidence="2">DM1-3 516 R44</strain>
    </source>
</reference>
<dbReference type="InParanoid" id="M1A437"/>
<dbReference type="AlphaFoldDB" id="M1A437"/>
<feature type="transmembrane region" description="Helical" evidence="1">
    <location>
        <begin position="50"/>
        <end position="71"/>
    </location>
</feature>
<accession>M1A437</accession>
<keyword evidence="1" id="KW-1133">Transmembrane helix</keyword>
<keyword evidence="1" id="KW-0472">Membrane</keyword>
<proteinExistence type="predicted"/>
<dbReference type="Gramene" id="PGSC0003DMT400014368">
    <property type="protein sequence ID" value="PGSC0003DMT400014368"/>
    <property type="gene ID" value="PGSC0003DMG402005635"/>
</dbReference>
<dbReference type="HOGENOM" id="CLU_2445114_0_0_1"/>
<keyword evidence="1" id="KW-0812">Transmembrane</keyword>
<organism evidence="2 3">
    <name type="scientific">Solanum tuberosum</name>
    <name type="common">Potato</name>
    <dbReference type="NCBI Taxonomy" id="4113"/>
    <lineage>
        <taxon>Eukaryota</taxon>
        <taxon>Viridiplantae</taxon>
        <taxon>Streptophyta</taxon>
        <taxon>Embryophyta</taxon>
        <taxon>Tracheophyta</taxon>
        <taxon>Spermatophyta</taxon>
        <taxon>Magnoliopsida</taxon>
        <taxon>eudicotyledons</taxon>
        <taxon>Gunneridae</taxon>
        <taxon>Pentapetalae</taxon>
        <taxon>asterids</taxon>
        <taxon>lamiids</taxon>
        <taxon>Solanales</taxon>
        <taxon>Solanaceae</taxon>
        <taxon>Solanoideae</taxon>
        <taxon>Solaneae</taxon>
        <taxon>Solanum</taxon>
    </lineage>
</organism>
<evidence type="ECO:0000256" key="1">
    <source>
        <dbReference type="SAM" id="Phobius"/>
    </source>
</evidence>
<sequence length="90" mass="10395">MDEMAWMWIEGSRVEEKRMALLEQVDSAAAFLFAPECQYALAMMEWSEQLVVEAEILMAEYSMLLLAGWLVSKSKKKYISRTASHCRRGI</sequence>
<reference evidence="3" key="1">
    <citation type="journal article" date="2011" name="Nature">
        <title>Genome sequence and analysis of the tuber crop potato.</title>
        <authorList>
            <consortium name="The Potato Genome Sequencing Consortium"/>
        </authorList>
    </citation>
    <scope>NUCLEOTIDE SEQUENCE [LARGE SCALE GENOMIC DNA]</scope>
    <source>
        <strain evidence="3">cv. DM1-3 516 R44</strain>
    </source>
</reference>